<protein>
    <submittedName>
        <fullName evidence="4">Geminin</fullName>
    </submittedName>
</protein>
<accession>A0A6J2YLR2</accession>
<dbReference type="Pfam" id="PF07412">
    <property type="entry name" value="Geminin"/>
    <property type="match status" value="1"/>
</dbReference>
<proteinExistence type="predicted"/>
<dbReference type="GO" id="GO:0006275">
    <property type="term" value="P:regulation of DNA replication"/>
    <property type="evidence" value="ECO:0007669"/>
    <property type="project" value="InterPro"/>
</dbReference>
<dbReference type="InParanoid" id="A0A6J2YLR2"/>
<dbReference type="OrthoDB" id="10043826at2759"/>
<dbReference type="GeneID" id="115888273"/>
<sequence>MKTDQAKKVVIKVDSNIQQENVKNLRRTLKPLQPLATDKENLAGRSLILKNSKQLQESEYKKEKPELMHKAVQTDPYIATVDDLTSEEGSVEYWKRVAEKRQESLDVSLCEIEKLKDNIEALQEENKICKEMLEESKNLVEVLQEIINDGDNEETPDNKADDTEETESENQL</sequence>
<dbReference type="InterPro" id="IPR022786">
    <property type="entry name" value="Geminin/Multicilin"/>
</dbReference>
<dbReference type="Gene3D" id="1.20.5.1180">
    <property type="entry name" value="Geminin coiled-coil domain"/>
    <property type="match status" value="1"/>
</dbReference>
<evidence type="ECO:0000313" key="4">
    <source>
        <dbReference type="RefSeq" id="XP_030763805.1"/>
    </source>
</evidence>
<keyword evidence="1" id="KW-0175">Coiled coil</keyword>
<dbReference type="FunCoup" id="A0A6J2YLR2">
    <property type="interactions" value="765"/>
</dbReference>
<evidence type="ECO:0000313" key="3">
    <source>
        <dbReference type="Proteomes" id="UP000504635"/>
    </source>
</evidence>
<evidence type="ECO:0000256" key="1">
    <source>
        <dbReference type="SAM" id="Coils"/>
    </source>
</evidence>
<dbReference type="KEGG" id="soy:115888273"/>
<keyword evidence="3" id="KW-1185">Reference proteome</keyword>
<name>A0A6J2YLR2_SITOR</name>
<organism evidence="3 4">
    <name type="scientific">Sitophilus oryzae</name>
    <name type="common">Rice weevil</name>
    <name type="synonym">Curculio oryzae</name>
    <dbReference type="NCBI Taxonomy" id="7048"/>
    <lineage>
        <taxon>Eukaryota</taxon>
        <taxon>Metazoa</taxon>
        <taxon>Ecdysozoa</taxon>
        <taxon>Arthropoda</taxon>
        <taxon>Hexapoda</taxon>
        <taxon>Insecta</taxon>
        <taxon>Pterygota</taxon>
        <taxon>Neoptera</taxon>
        <taxon>Endopterygota</taxon>
        <taxon>Coleoptera</taxon>
        <taxon>Polyphaga</taxon>
        <taxon>Cucujiformia</taxon>
        <taxon>Curculionidae</taxon>
        <taxon>Dryophthorinae</taxon>
        <taxon>Sitophilus</taxon>
    </lineage>
</organism>
<feature type="coiled-coil region" evidence="1">
    <location>
        <begin position="105"/>
        <end position="139"/>
    </location>
</feature>
<dbReference type="AlphaFoldDB" id="A0A6J2YLR2"/>
<dbReference type="CTD" id="35563"/>
<dbReference type="RefSeq" id="XP_030763805.1">
    <property type="nucleotide sequence ID" value="XM_030907945.1"/>
</dbReference>
<dbReference type="Proteomes" id="UP000504635">
    <property type="component" value="Unplaced"/>
</dbReference>
<feature type="compositionally biased region" description="Acidic residues" evidence="2">
    <location>
        <begin position="162"/>
        <end position="172"/>
    </location>
</feature>
<evidence type="ECO:0000256" key="2">
    <source>
        <dbReference type="SAM" id="MobiDB-lite"/>
    </source>
</evidence>
<reference evidence="4" key="1">
    <citation type="submission" date="2025-08" db="UniProtKB">
        <authorList>
            <consortium name="RefSeq"/>
        </authorList>
    </citation>
    <scope>IDENTIFICATION</scope>
    <source>
        <tissue evidence="4">Gonads</tissue>
    </source>
</reference>
<gene>
    <name evidence="4" type="primary">LOC115888273</name>
</gene>
<feature type="region of interest" description="Disordered" evidence="2">
    <location>
        <begin position="146"/>
        <end position="172"/>
    </location>
</feature>
<dbReference type="SUPFAM" id="SSF111469">
    <property type="entry name" value="Geminin coiled-coil domain"/>
    <property type="match status" value="1"/>
</dbReference>